<accession>A0ABS9IHL0</accession>
<keyword evidence="2" id="KW-1185">Reference proteome</keyword>
<dbReference type="Proteomes" id="UP001200022">
    <property type="component" value="Unassembled WGS sequence"/>
</dbReference>
<dbReference type="InterPro" id="IPR011250">
    <property type="entry name" value="OMP/PagP_B-barrel"/>
</dbReference>
<protein>
    <submittedName>
        <fullName evidence="1">Outer membrane beta-barrel protein</fullName>
    </submittedName>
</protein>
<dbReference type="EMBL" id="JAKKDV010000002">
    <property type="protein sequence ID" value="MCF7560248.1"/>
    <property type="molecule type" value="Genomic_DNA"/>
</dbReference>
<proteinExistence type="predicted"/>
<sequence length="214" mass="23956">MKKYLLIFLISTISFLGYSQQLYMELGSTISSFDYENSQGLPLDNLLSKSDSYFGMGYRQVINNQKTLFLALGASYNNYGAIGSESSVDNFFEWDVSYLGIKAGLDYRIFQLKDLSFFVKGSVASEFLIRGNQTINNDVYNLVGEEEFNNNILFLRAGIGLQYPISNSTAIYAGYSYGKSVLISSGENAEKLKLNAHQFGIGFIINLPNCFCDF</sequence>
<dbReference type="RefSeq" id="WP_237230931.1">
    <property type="nucleotide sequence ID" value="NZ_JAKKDV010000002.1"/>
</dbReference>
<evidence type="ECO:0000313" key="2">
    <source>
        <dbReference type="Proteomes" id="UP001200022"/>
    </source>
</evidence>
<gene>
    <name evidence="1" type="ORF">L3X39_06315</name>
</gene>
<dbReference type="SUPFAM" id="SSF56925">
    <property type="entry name" value="OMPA-like"/>
    <property type="match status" value="1"/>
</dbReference>
<organism evidence="1 2">
    <name type="scientific">Flaviramulus multivorans</name>
    <dbReference type="NCBI Taxonomy" id="1304750"/>
    <lineage>
        <taxon>Bacteria</taxon>
        <taxon>Pseudomonadati</taxon>
        <taxon>Bacteroidota</taxon>
        <taxon>Flavobacteriia</taxon>
        <taxon>Flavobacteriales</taxon>
        <taxon>Flavobacteriaceae</taxon>
        <taxon>Flaviramulus</taxon>
    </lineage>
</organism>
<reference evidence="1 2" key="1">
    <citation type="submission" date="2022-01" db="EMBL/GenBank/DDBJ databases">
        <title>Draft genome sequence of Sabulilitoribacter multivorans KCTC 32326.</title>
        <authorList>
            <person name="Oh J.-S."/>
        </authorList>
    </citation>
    <scope>NUCLEOTIDE SEQUENCE [LARGE SCALE GENOMIC DNA]</scope>
    <source>
        <strain evidence="1 2">M-M16</strain>
    </source>
</reference>
<name>A0ABS9IHL0_9FLAO</name>
<comment type="caution">
    <text evidence="1">The sequence shown here is derived from an EMBL/GenBank/DDBJ whole genome shotgun (WGS) entry which is preliminary data.</text>
</comment>
<evidence type="ECO:0000313" key="1">
    <source>
        <dbReference type="EMBL" id="MCF7560248.1"/>
    </source>
</evidence>